<keyword evidence="2" id="KW-0255">Endonuclease</keyword>
<accession>A0A7D4TQ54</accession>
<proteinExistence type="predicted"/>
<reference evidence="2 3" key="1">
    <citation type="submission" date="2020-05" db="EMBL/GenBank/DDBJ databases">
        <title>Mucilaginibacter mali sp. nov.</title>
        <authorList>
            <person name="Kim H.S."/>
            <person name="Lee K.C."/>
            <person name="Suh M.K."/>
            <person name="Kim J.-S."/>
            <person name="Han K.-I."/>
            <person name="Eom M.K."/>
            <person name="Shin Y.K."/>
            <person name="Lee J.-S."/>
        </authorList>
    </citation>
    <scope>NUCLEOTIDE SEQUENCE [LARGE SCALE GENOMIC DNA]</scope>
    <source>
        <strain evidence="2 3">G2-14</strain>
    </source>
</reference>
<name>A0A7D4TQ54_9SPHI</name>
<gene>
    <name evidence="2" type="ORF">HQ865_22295</name>
</gene>
<evidence type="ECO:0000313" key="3">
    <source>
        <dbReference type="Proteomes" id="UP000505355"/>
    </source>
</evidence>
<keyword evidence="2" id="KW-0540">Nuclease</keyword>
<dbReference type="KEGG" id="mmab:HQ865_22295"/>
<protein>
    <submittedName>
        <fullName evidence="2">Endonuclease domain-containing protein</fullName>
    </submittedName>
</protein>
<dbReference type="SUPFAM" id="SSF52980">
    <property type="entry name" value="Restriction endonuclease-like"/>
    <property type="match status" value="1"/>
</dbReference>
<dbReference type="GO" id="GO:0004519">
    <property type="term" value="F:endonuclease activity"/>
    <property type="evidence" value="ECO:0007669"/>
    <property type="project" value="UniProtKB-KW"/>
</dbReference>
<keyword evidence="3" id="KW-1185">Reference proteome</keyword>
<dbReference type="InterPro" id="IPR007569">
    <property type="entry name" value="DUF559"/>
</dbReference>
<feature type="domain" description="DUF559" evidence="1">
    <location>
        <begin position="7"/>
        <end position="118"/>
    </location>
</feature>
<dbReference type="Proteomes" id="UP000505355">
    <property type="component" value="Chromosome"/>
</dbReference>
<evidence type="ECO:0000313" key="2">
    <source>
        <dbReference type="EMBL" id="QKJ32373.1"/>
    </source>
</evidence>
<sequence>MPSIINLCRELRQKETPAEKALWQALRNRNVLKHKFLRQHPICVLSVQGRNLYYIPDFYCHEAKLVIEADGPIHLYKKEYDDNRDEVLRALGLRILRITNAEILDNMPVVLNRIKAHLG</sequence>
<dbReference type="Gene3D" id="3.40.960.10">
    <property type="entry name" value="VSR Endonuclease"/>
    <property type="match status" value="1"/>
</dbReference>
<dbReference type="CDD" id="cd01038">
    <property type="entry name" value="Endonuclease_DUF559"/>
    <property type="match status" value="1"/>
</dbReference>
<dbReference type="InterPro" id="IPR047216">
    <property type="entry name" value="Endonuclease_DUF559_bact"/>
</dbReference>
<dbReference type="RefSeq" id="WP_173417023.1">
    <property type="nucleotide sequence ID" value="NZ_CP054139.1"/>
</dbReference>
<dbReference type="PANTHER" id="PTHR38590">
    <property type="entry name" value="BLL0828 PROTEIN"/>
    <property type="match status" value="1"/>
</dbReference>
<keyword evidence="2" id="KW-0378">Hydrolase</keyword>
<organism evidence="2 3">
    <name type="scientific">Mucilaginibacter mali</name>
    <dbReference type="NCBI Taxonomy" id="2740462"/>
    <lineage>
        <taxon>Bacteria</taxon>
        <taxon>Pseudomonadati</taxon>
        <taxon>Bacteroidota</taxon>
        <taxon>Sphingobacteriia</taxon>
        <taxon>Sphingobacteriales</taxon>
        <taxon>Sphingobacteriaceae</taxon>
        <taxon>Mucilaginibacter</taxon>
    </lineage>
</organism>
<evidence type="ECO:0000259" key="1">
    <source>
        <dbReference type="Pfam" id="PF04480"/>
    </source>
</evidence>
<dbReference type="InterPro" id="IPR011335">
    <property type="entry name" value="Restrct_endonuc-II-like"/>
</dbReference>
<dbReference type="AlphaFoldDB" id="A0A7D4TQ54"/>
<dbReference type="PANTHER" id="PTHR38590:SF1">
    <property type="entry name" value="BLL0828 PROTEIN"/>
    <property type="match status" value="1"/>
</dbReference>
<dbReference type="EMBL" id="CP054139">
    <property type="protein sequence ID" value="QKJ32373.1"/>
    <property type="molecule type" value="Genomic_DNA"/>
</dbReference>
<dbReference type="Pfam" id="PF04480">
    <property type="entry name" value="DUF559"/>
    <property type="match status" value="1"/>
</dbReference>